<name>A0A6B3RGM0_9RHOB</name>
<accession>A0A6B3RGM0</accession>
<sequence>MIPFPRRDVVRFYAACPNVWRAFLLHEFGDDEVEVAQFYRVSPRAARKWLDGDGSARLDKLLLSLTRPGALDWWIAALPALDTVSRQVA</sequence>
<dbReference type="EMBL" id="JAAIKE010000001">
    <property type="protein sequence ID" value="NEX45204.1"/>
    <property type="molecule type" value="Genomic_DNA"/>
</dbReference>
<keyword evidence="2" id="KW-1185">Reference proteome</keyword>
<evidence type="ECO:0000313" key="1">
    <source>
        <dbReference type="EMBL" id="NEX45204.1"/>
    </source>
</evidence>
<dbReference type="Proteomes" id="UP000481421">
    <property type="component" value="Unassembled WGS sequence"/>
</dbReference>
<gene>
    <name evidence="1" type="ORF">G3572_03230</name>
</gene>
<dbReference type="AlphaFoldDB" id="A0A6B3RGM0"/>
<protein>
    <submittedName>
        <fullName evidence="1">Uncharacterized protein</fullName>
    </submittedName>
</protein>
<proteinExistence type="predicted"/>
<reference evidence="1 2" key="1">
    <citation type="submission" date="2020-02" db="EMBL/GenBank/DDBJ databases">
        <title>Rhodobacter algicola sp. nov., isolated from microalga culture.</title>
        <authorList>
            <person name="Park C.-Y."/>
        </authorList>
    </citation>
    <scope>NUCLEOTIDE SEQUENCE [LARGE SCALE GENOMIC DNA]</scope>
    <source>
        <strain evidence="1 2">ETT8</strain>
    </source>
</reference>
<comment type="caution">
    <text evidence="1">The sequence shown here is derived from an EMBL/GenBank/DDBJ whole genome shotgun (WGS) entry which is preliminary data.</text>
</comment>
<evidence type="ECO:0000313" key="2">
    <source>
        <dbReference type="Proteomes" id="UP000481421"/>
    </source>
</evidence>
<organism evidence="1 2">
    <name type="scientific">Pseudotabrizicola algicola</name>
    <dbReference type="NCBI Taxonomy" id="2709381"/>
    <lineage>
        <taxon>Bacteria</taxon>
        <taxon>Pseudomonadati</taxon>
        <taxon>Pseudomonadota</taxon>
        <taxon>Alphaproteobacteria</taxon>
        <taxon>Rhodobacterales</taxon>
        <taxon>Paracoccaceae</taxon>
        <taxon>Pseudotabrizicola</taxon>
    </lineage>
</organism>